<evidence type="ECO:0000256" key="1">
    <source>
        <dbReference type="ARBA" id="ARBA00023451"/>
    </source>
</evidence>
<keyword evidence="5" id="KW-1185">Reference proteome</keyword>
<dbReference type="Proteomes" id="UP000246464">
    <property type="component" value="Chromosome 19"/>
</dbReference>
<dbReference type="PANTHER" id="PTHR47231:SF1">
    <property type="entry name" value="CILIA- AND FLAGELLA-ASSOCIATED PROTEIN HOATZ"/>
    <property type="match status" value="1"/>
</dbReference>
<organism evidence="4 5">
    <name type="scientific">Scophthalmus maximus</name>
    <name type="common">Turbot</name>
    <name type="synonym">Psetta maxima</name>
    <dbReference type="NCBI Taxonomy" id="52904"/>
    <lineage>
        <taxon>Eukaryota</taxon>
        <taxon>Metazoa</taxon>
        <taxon>Chordata</taxon>
        <taxon>Craniata</taxon>
        <taxon>Vertebrata</taxon>
        <taxon>Euteleostomi</taxon>
        <taxon>Actinopterygii</taxon>
        <taxon>Neopterygii</taxon>
        <taxon>Teleostei</taxon>
        <taxon>Neoteleostei</taxon>
        <taxon>Acanthomorphata</taxon>
        <taxon>Carangaria</taxon>
        <taxon>Pleuronectiformes</taxon>
        <taxon>Pleuronectoidei</taxon>
        <taxon>Scophthalmidae</taxon>
        <taxon>Scophthalmus</taxon>
    </lineage>
</organism>
<comment type="similarity">
    <text evidence="1">Belongs to the HOATZ family.</text>
</comment>
<dbReference type="InterPro" id="IPR040681">
    <property type="entry name" value="HOATZ-like"/>
</dbReference>
<evidence type="ECO:0000256" key="3">
    <source>
        <dbReference type="SAM" id="MobiDB-lite"/>
    </source>
</evidence>
<reference evidence="4 5" key="1">
    <citation type="submission" date="2017-12" db="EMBL/GenBank/DDBJ databases">
        <title>Integrating genomic resources of turbot (Scophthalmus maximus) in depth evaluation of genetic and physical mapping variation across individuals.</title>
        <authorList>
            <person name="Martinez P."/>
        </authorList>
    </citation>
    <scope>NUCLEOTIDE SEQUENCE [LARGE SCALE GENOMIC DNA]</scope>
</reference>
<feature type="compositionally biased region" description="Basic and acidic residues" evidence="3">
    <location>
        <begin position="139"/>
        <end position="153"/>
    </location>
</feature>
<sequence>MAAVRAEAPEQRRVDRLVTVFDGSAPEDVSHARRLWSSVSLLPPLEARLVAADVRQRLPVSRPQRAAAAEPLRVPAARQQREERQRYAAMAEQRKEILFLLRRQRERRIQKELLSAPGTPRPQPRGGAGGAGGARRTGRGGEAEDRELVQQLP</sequence>
<gene>
    <name evidence="4" type="ORF">SMAX5B_016038</name>
</gene>
<evidence type="ECO:0000313" key="4">
    <source>
        <dbReference type="EMBL" id="AWP19466.1"/>
    </source>
</evidence>
<dbReference type="AlphaFoldDB" id="A0A2U9CUZ4"/>
<feature type="region of interest" description="Disordered" evidence="3">
    <location>
        <begin position="110"/>
        <end position="153"/>
    </location>
</feature>
<feature type="compositionally biased region" description="Gly residues" evidence="3">
    <location>
        <begin position="126"/>
        <end position="135"/>
    </location>
</feature>
<dbReference type="STRING" id="52904.ENSSMAP00000023589"/>
<dbReference type="GO" id="GO:0060271">
    <property type="term" value="P:cilium assembly"/>
    <property type="evidence" value="ECO:0007669"/>
    <property type="project" value="InterPro"/>
</dbReference>
<feature type="compositionally biased region" description="Basic and acidic residues" evidence="3">
    <location>
        <begin position="79"/>
        <end position="88"/>
    </location>
</feature>
<protein>
    <recommendedName>
        <fullName evidence="2">Cilia- and flagella-associated protein HOATZ</fullName>
    </recommendedName>
</protein>
<dbReference type="EMBL" id="CP026261">
    <property type="protein sequence ID" value="AWP19466.1"/>
    <property type="molecule type" value="Genomic_DNA"/>
</dbReference>
<evidence type="ECO:0000256" key="2">
    <source>
        <dbReference type="ARBA" id="ARBA00023657"/>
    </source>
</evidence>
<dbReference type="Pfam" id="PF17664">
    <property type="entry name" value="HOATZ-like"/>
    <property type="match status" value="1"/>
</dbReference>
<accession>A0A2U9CUZ4</accession>
<feature type="compositionally biased region" description="Low complexity" evidence="3">
    <location>
        <begin position="65"/>
        <end position="78"/>
    </location>
</feature>
<dbReference type="OMA" id="TVCSERQ"/>
<dbReference type="PANTHER" id="PTHR47231">
    <property type="entry name" value="UPF0722 PROTEIN C11ORF88"/>
    <property type="match status" value="1"/>
</dbReference>
<evidence type="ECO:0000313" key="5">
    <source>
        <dbReference type="Proteomes" id="UP000246464"/>
    </source>
</evidence>
<name>A0A2U9CUZ4_SCOMX</name>
<feature type="region of interest" description="Disordered" evidence="3">
    <location>
        <begin position="62"/>
        <end position="88"/>
    </location>
</feature>
<proteinExistence type="inferred from homology"/>